<keyword evidence="11" id="KW-1185">Reference proteome</keyword>
<feature type="transmembrane region" description="Helical" evidence="7">
    <location>
        <begin position="344"/>
        <end position="368"/>
    </location>
</feature>
<keyword evidence="8" id="KW-0732">Signal</keyword>
<dbReference type="InterPro" id="IPR050250">
    <property type="entry name" value="Macrolide_Exporter_MacB"/>
</dbReference>
<feature type="chain" id="PRO_5045058384" evidence="8">
    <location>
        <begin position="29"/>
        <end position="937"/>
    </location>
</feature>
<dbReference type="PANTHER" id="PTHR30572:SF4">
    <property type="entry name" value="ABC TRANSPORTER PERMEASE YTRF"/>
    <property type="match status" value="1"/>
</dbReference>
<feature type="transmembrane region" description="Helical" evidence="7">
    <location>
        <begin position="388"/>
        <end position="413"/>
    </location>
</feature>
<feature type="transmembrane region" description="Helical" evidence="7">
    <location>
        <begin position="900"/>
        <end position="923"/>
    </location>
</feature>
<proteinExistence type="inferred from homology"/>
<feature type="transmembrane region" description="Helical" evidence="7">
    <location>
        <begin position="467"/>
        <end position="485"/>
    </location>
</feature>
<dbReference type="PANTHER" id="PTHR30572">
    <property type="entry name" value="MEMBRANE COMPONENT OF TRANSPORTER-RELATED"/>
    <property type="match status" value="1"/>
</dbReference>
<feature type="domain" description="ABC3 transporter permease C-terminal" evidence="9">
    <location>
        <begin position="806"/>
        <end position="921"/>
    </location>
</feature>
<accession>A0ABU7Z8G5</accession>
<dbReference type="EMBL" id="JBAGLP010000118">
    <property type="protein sequence ID" value="MEG3615668.1"/>
    <property type="molecule type" value="Genomic_DNA"/>
</dbReference>
<evidence type="ECO:0000256" key="1">
    <source>
        <dbReference type="ARBA" id="ARBA00004651"/>
    </source>
</evidence>
<feature type="transmembrane region" description="Helical" evidence="7">
    <location>
        <begin position="425"/>
        <end position="446"/>
    </location>
</feature>
<sequence length="937" mass="92690">MSLLLLVRRHLRTAAGAVLALAAVTVLAAGTLSTVPRAVAAVHADQLAHVTAQTSALTSDVIATTPVFPGYGEDYDAYGGVHREGPTDGEVDPPVPDLDGYLAGLRDLAASRPAPLSGVLGEPDLVVAADRTGVERVEGNDVAAPGIVLQAGPSASAQVQVVEGRWPASTPVPADPTAMLPGSDGVVEFEPTAMEVAVSTAVAAELDWALDSVHATDEPLLPPLHVVGLWEPLDADADYWAHVPRTTTPEIVFDPNIGKIVTAGVFADPATLGSWVPAPSARVWFPVDTSGVAAQDAPALLAQLRGLTATTTTVVDGDSAVLEPATGLLDVLETALGQRAGVDAIVTVLAVGPLGALAAVLVLAAGLVVDRRRATLALARARGASMTWVRGVVALEGLVVGLPAAALGFAAGLAVVPGTVTSGQVGAAVLCGLAPALVLAAVTPAAGLRAGRADLGAVPARRRHLRLGVEAGVVLAGAGTSWLAVDRGVVAATGSSTGPTGTGGGVDPLLAVAPLLVGVAVALVTFRLVPPVARAVEHLAARGSGLVPFLGAARVRRDPAGGPLPAVALVLAVGVALSSVVLSGTVRQGVTDEAWAEVGGDLRVAGPVVDGPTADSLRGIDGVAAVAPVADAGRFALGRVGSGSPVTVWTTDAAELARVQQDVPGAPDGLDRLAATGDGRLPVVAVGDGAGQVTDGQVLSGPGGARTEVVVVDRVDALPGLPPSSGALLVDATAAGDRVGIAPGTARLALVGLAGGGGAAEAPDPDRVEAEIGVLLPTAVVDDPREGEQALLSSPAAAGLAAAFTVAVALSALLCVATVTLMLVLATPARTRVLAVLRTLGLPRRAERGLVAWEVGPWAVAALLAGGVVGVLVPALVLAVVDLTPLTGGTASPALVVDPWGPAALAGGLLVAVVAGTLVAGSVGRRRGAETWRTATD</sequence>
<evidence type="ECO:0000259" key="9">
    <source>
        <dbReference type="Pfam" id="PF02687"/>
    </source>
</evidence>
<reference evidence="10" key="2">
    <citation type="submission" date="2024-02" db="EMBL/GenBank/DDBJ databases">
        <authorList>
            <person name="Prathaban M."/>
            <person name="Mythili R."/>
            <person name="Sharmila Devi N."/>
            <person name="Sobanaa M."/>
            <person name="Prathiviraj R."/>
            <person name="Selvin J."/>
        </authorList>
    </citation>
    <scope>NUCLEOTIDE SEQUENCE</scope>
    <source>
        <strain evidence="10">MP1014</strain>
    </source>
</reference>
<reference evidence="10" key="1">
    <citation type="journal article" date="2024" name="Antonie Van Leeuwenhoek">
        <title>Isoptericola haloaureus sp. nov., a dimorphic actinobacterium isolated from mangrove sediments of southeast India, implicating biosaline agricultural significance through nitrogen fixation and salt tolerance genes.</title>
        <authorList>
            <person name="Prathaban M."/>
            <person name="Prathiviraj R."/>
            <person name="Ravichandran M."/>
            <person name="Natarajan S.D."/>
            <person name="Sobanaa M."/>
            <person name="Hari Krishna Kumar S."/>
            <person name="Chandrasekar V."/>
            <person name="Selvin J."/>
        </authorList>
    </citation>
    <scope>NUCLEOTIDE SEQUENCE</scope>
    <source>
        <strain evidence="10">MP1014</strain>
    </source>
</reference>
<evidence type="ECO:0000256" key="7">
    <source>
        <dbReference type="SAM" id="Phobius"/>
    </source>
</evidence>
<dbReference type="Proteomes" id="UP001310387">
    <property type="component" value="Unassembled WGS sequence"/>
</dbReference>
<comment type="similarity">
    <text evidence="6">Belongs to the ABC-4 integral membrane protein family.</text>
</comment>
<evidence type="ECO:0000313" key="11">
    <source>
        <dbReference type="Proteomes" id="UP001310387"/>
    </source>
</evidence>
<evidence type="ECO:0000256" key="4">
    <source>
        <dbReference type="ARBA" id="ARBA00022989"/>
    </source>
</evidence>
<organism evidence="10 11">
    <name type="scientific">Isoptericola haloaureus</name>
    <dbReference type="NCBI Taxonomy" id="1542902"/>
    <lineage>
        <taxon>Bacteria</taxon>
        <taxon>Bacillati</taxon>
        <taxon>Actinomycetota</taxon>
        <taxon>Actinomycetes</taxon>
        <taxon>Micrococcales</taxon>
        <taxon>Promicromonosporaceae</taxon>
        <taxon>Isoptericola</taxon>
    </lineage>
</organism>
<evidence type="ECO:0000256" key="8">
    <source>
        <dbReference type="SAM" id="SignalP"/>
    </source>
</evidence>
<evidence type="ECO:0000313" key="10">
    <source>
        <dbReference type="EMBL" id="MEG3615668.1"/>
    </source>
</evidence>
<feature type="transmembrane region" description="Helical" evidence="7">
    <location>
        <begin position="509"/>
        <end position="529"/>
    </location>
</feature>
<evidence type="ECO:0000256" key="3">
    <source>
        <dbReference type="ARBA" id="ARBA00022692"/>
    </source>
</evidence>
<keyword evidence="5 7" id="KW-0472">Membrane</keyword>
<dbReference type="RefSeq" id="WP_332902291.1">
    <property type="nucleotide sequence ID" value="NZ_JBAGLP010000118.1"/>
</dbReference>
<feature type="transmembrane region" description="Helical" evidence="7">
    <location>
        <begin position="800"/>
        <end position="829"/>
    </location>
</feature>
<keyword evidence="3 7" id="KW-0812">Transmembrane</keyword>
<keyword evidence="4 7" id="KW-1133">Transmembrane helix</keyword>
<feature type="signal peptide" evidence="8">
    <location>
        <begin position="1"/>
        <end position="28"/>
    </location>
</feature>
<evidence type="ECO:0000256" key="5">
    <source>
        <dbReference type="ARBA" id="ARBA00023136"/>
    </source>
</evidence>
<evidence type="ECO:0000256" key="6">
    <source>
        <dbReference type="ARBA" id="ARBA00038076"/>
    </source>
</evidence>
<feature type="transmembrane region" description="Helical" evidence="7">
    <location>
        <begin position="564"/>
        <end position="582"/>
    </location>
</feature>
<comment type="subcellular location">
    <subcellularLocation>
        <location evidence="1">Cell membrane</location>
        <topology evidence="1">Multi-pass membrane protein</topology>
    </subcellularLocation>
</comment>
<dbReference type="InterPro" id="IPR003838">
    <property type="entry name" value="ABC3_permease_C"/>
</dbReference>
<gene>
    <name evidence="10" type="ORF">V5O49_11085</name>
</gene>
<protein>
    <submittedName>
        <fullName evidence="10">FtsX-like permease family protein</fullName>
    </submittedName>
</protein>
<evidence type="ECO:0000256" key="2">
    <source>
        <dbReference type="ARBA" id="ARBA00022475"/>
    </source>
</evidence>
<name>A0ABU7Z8G5_9MICO</name>
<dbReference type="Pfam" id="PF02687">
    <property type="entry name" value="FtsX"/>
    <property type="match status" value="1"/>
</dbReference>
<feature type="transmembrane region" description="Helical" evidence="7">
    <location>
        <begin position="850"/>
        <end position="880"/>
    </location>
</feature>
<comment type="caution">
    <text evidence="10">The sequence shown here is derived from an EMBL/GenBank/DDBJ whole genome shotgun (WGS) entry which is preliminary data.</text>
</comment>
<keyword evidence="2" id="KW-1003">Cell membrane</keyword>